<organism evidence="1 2">
    <name type="scientific">Streptacidiphilus monticola</name>
    <dbReference type="NCBI Taxonomy" id="2161674"/>
    <lineage>
        <taxon>Bacteria</taxon>
        <taxon>Bacillati</taxon>
        <taxon>Actinomycetota</taxon>
        <taxon>Actinomycetes</taxon>
        <taxon>Kitasatosporales</taxon>
        <taxon>Streptomycetaceae</taxon>
        <taxon>Streptacidiphilus</taxon>
    </lineage>
</organism>
<proteinExistence type="predicted"/>
<accession>A0ABW1GCH7</accession>
<dbReference type="Gene3D" id="2.60.120.260">
    <property type="entry name" value="Galactose-binding domain-like"/>
    <property type="match status" value="1"/>
</dbReference>
<sequence>PSDMMLDHLRAFAAYDTAHDWNKVVTRTEAVINEFTGAYSSSAKLLSDFVVNANTTSPQPAPANYQENQPDNIVGYNSIRVPWHMGTDALLYGATTAATSTAVAKAESSCYKSASGGDPTKVQPHIKLNCAFANVSGDTQAEEAGDSAGPAAMVSGDQAWTDAVWNELATNPFGDHYYGETIKMLVYLVMSGNYWNPVAASAPAADFSLAAAPASGSVTQGQSAGSTISTAVTAGAAEPVSLSAAGGPPGSTVSFSPATVTSGGSATLTVATTAATTTGTYTLTVTGTAASGSHTTSYTVTVNPAGSGGCTAAQLLGDPGFENGTATAPWTQTSTLGLSPVNNDTADEPAHSGSWTAWLDGNGKADTDTVAQTVTMPTGCASYTLSYWLHIDTTESTTSATPDTFKVQVLDGSGAVLATLATWSNLNHATGYAQHTSNLAAYAGRTVTLKFTGTETDANGGTTSFVLDDTALQVS</sequence>
<dbReference type="Gene3D" id="1.50.10.10">
    <property type="match status" value="1"/>
</dbReference>
<evidence type="ECO:0000313" key="2">
    <source>
        <dbReference type="Proteomes" id="UP001596174"/>
    </source>
</evidence>
<protein>
    <submittedName>
        <fullName evidence="1">Uncharacterized protein</fullName>
    </submittedName>
</protein>
<keyword evidence="2" id="KW-1185">Reference proteome</keyword>
<evidence type="ECO:0000313" key="1">
    <source>
        <dbReference type="EMBL" id="MFC5911332.1"/>
    </source>
</evidence>
<dbReference type="Proteomes" id="UP001596174">
    <property type="component" value="Unassembled WGS sequence"/>
</dbReference>
<gene>
    <name evidence="1" type="ORF">ACFP3V_29530</name>
</gene>
<name>A0ABW1GCH7_9ACTN</name>
<dbReference type="InterPro" id="IPR012341">
    <property type="entry name" value="6hp_glycosidase-like_sf"/>
</dbReference>
<feature type="non-terminal residue" evidence="1">
    <location>
        <position position="1"/>
    </location>
</feature>
<dbReference type="EMBL" id="JBHSQJ010000154">
    <property type="protein sequence ID" value="MFC5911332.1"/>
    <property type="molecule type" value="Genomic_DNA"/>
</dbReference>
<dbReference type="InterPro" id="IPR008928">
    <property type="entry name" value="6-hairpin_glycosidase_sf"/>
</dbReference>
<reference evidence="2" key="1">
    <citation type="journal article" date="2019" name="Int. J. Syst. Evol. Microbiol.">
        <title>The Global Catalogue of Microorganisms (GCM) 10K type strain sequencing project: providing services to taxonomists for standard genome sequencing and annotation.</title>
        <authorList>
            <consortium name="The Broad Institute Genomics Platform"/>
            <consortium name="The Broad Institute Genome Sequencing Center for Infectious Disease"/>
            <person name="Wu L."/>
            <person name="Ma J."/>
        </authorList>
    </citation>
    <scope>NUCLEOTIDE SEQUENCE [LARGE SCALE GENOMIC DNA]</scope>
    <source>
        <strain evidence="2">JCM 4816</strain>
    </source>
</reference>
<dbReference type="SUPFAM" id="SSF48208">
    <property type="entry name" value="Six-hairpin glycosidases"/>
    <property type="match status" value="1"/>
</dbReference>
<comment type="caution">
    <text evidence="1">The sequence shown here is derived from an EMBL/GenBank/DDBJ whole genome shotgun (WGS) entry which is preliminary data.</text>
</comment>